<evidence type="ECO:0000256" key="7">
    <source>
        <dbReference type="ARBA" id="ARBA00023163"/>
    </source>
</evidence>
<keyword evidence="3" id="KW-0677">Repeat</keyword>
<keyword evidence="8" id="KW-0539">Nucleus</keyword>
<keyword evidence="5" id="KW-0862">Zinc</keyword>
<evidence type="ECO:0000256" key="6">
    <source>
        <dbReference type="ARBA" id="ARBA00023015"/>
    </source>
</evidence>
<keyword evidence="13" id="KW-1185">Reference proteome</keyword>
<feature type="domain" description="C2H2-type" evidence="10">
    <location>
        <begin position="90"/>
        <end position="117"/>
    </location>
</feature>
<keyword evidence="6" id="KW-0805">Transcription regulation</keyword>
<dbReference type="FunFam" id="3.30.160.60:FF:002343">
    <property type="entry name" value="Zinc finger protein 33A"/>
    <property type="match status" value="2"/>
</dbReference>
<evidence type="ECO:0000256" key="8">
    <source>
        <dbReference type="ARBA" id="ARBA00023242"/>
    </source>
</evidence>
<feature type="domain" description="C2H2-type" evidence="10">
    <location>
        <begin position="146"/>
        <end position="173"/>
    </location>
</feature>
<dbReference type="InterPro" id="IPR036051">
    <property type="entry name" value="KRAB_dom_sf"/>
</dbReference>
<dbReference type="SUPFAM" id="SSF57667">
    <property type="entry name" value="beta-beta-alpha zinc fingers"/>
    <property type="match status" value="4"/>
</dbReference>
<dbReference type="GeneTree" id="ENSGT01150000286941"/>
<dbReference type="Gene3D" id="6.10.140.140">
    <property type="match status" value="1"/>
</dbReference>
<dbReference type="InterPro" id="IPR001909">
    <property type="entry name" value="KRAB"/>
</dbReference>
<evidence type="ECO:0000259" key="10">
    <source>
        <dbReference type="PROSITE" id="PS50157"/>
    </source>
</evidence>
<feature type="domain" description="C2H2-type" evidence="10">
    <location>
        <begin position="202"/>
        <end position="228"/>
    </location>
</feature>
<dbReference type="InterPro" id="IPR036236">
    <property type="entry name" value="Znf_C2H2_sf"/>
</dbReference>
<sequence length="290" mass="32818">VNPRGSQPSPSLSVLSGGLLLFQGPVAFEEVAVYFTKGEWALLDPAQRALYRDVMQENYENVTSLGKEENEEQNPPLIRHQRIHRGERPYEYCECGESFTHSSVLSTHQLIHTGERPYECSECGKSFIDIASLISHQKVHTGEKPYECCECAESFNHNSALIRHQRIPTGERSYKCCKCGKSFTQSSNLTMHQRIHTRLRPYECSECRKSFTDIFLISHQKVHTGQRPYECLSVGKASLRTQAFSIITESIKDINSITTFSRAVSGFFFLNSFGSFQVVTVKAVCIICTL</sequence>
<dbReference type="PROSITE" id="PS50157">
    <property type="entry name" value="ZINC_FINGER_C2H2_2"/>
    <property type="match status" value="5"/>
</dbReference>
<dbReference type="InterPro" id="IPR013087">
    <property type="entry name" value="Znf_C2H2_type"/>
</dbReference>
<dbReference type="PROSITE" id="PS00028">
    <property type="entry name" value="ZINC_FINGER_C2H2_1"/>
    <property type="match status" value="2"/>
</dbReference>
<evidence type="ECO:0000256" key="3">
    <source>
        <dbReference type="ARBA" id="ARBA00022737"/>
    </source>
</evidence>
<dbReference type="PANTHER" id="PTHR24381">
    <property type="entry name" value="ZINC FINGER PROTEIN"/>
    <property type="match status" value="1"/>
</dbReference>
<feature type="domain" description="C2H2-type" evidence="10">
    <location>
        <begin position="118"/>
        <end position="145"/>
    </location>
</feature>
<dbReference type="Proteomes" id="UP000694380">
    <property type="component" value="Unplaced"/>
</dbReference>
<dbReference type="Ensembl" id="ENSCPBT00000029934.1">
    <property type="protein sequence ID" value="ENSCPBP00000025421.1"/>
    <property type="gene ID" value="ENSCPBG00000018072.1"/>
</dbReference>
<reference evidence="12" key="1">
    <citation type="submission" date="2025-08" db="UniProtKB">
        <authorList>
            <consortium name="Ensembl"/>
        </authorList>
    </citation>
    <scope>IDENTIFICATION</scope>
</reference>
<dbReference type="SMART" id="SM00355">
    <property type="entry name" value="ZnF_C2H2"/>
    <property type="match status" value="5"/>
</dbReference>
<feature type="domain" description="KRAB" evidence="11">
    <location>
        <begin position="26"/>
        <end position="102"/>
    </location>
</feature>
<evidence type="ECO:0000256" key="9">
    <source>
        <dbReference type="PROSITE-ProRule" id="PRU00042"/>
    </source>
</evidence>
<dbReference type="FunFam" id="3.30.160.60:FF:000029">
    <property type="entry name" value="GLI family zinc finger 4"/>
    <property type="match status" value="1"/>
</dbReference>
<comment type="subcellular location">
    <subcellularLocation>
        <location evidence="1">Nucleus</location>
    </subcellularLocation>
</comment>
<evidence type="ECO:0000256" key="5">
    <source>
        <dbReference type="ARBA" id="ARBA00022833"/>
    </source>
</evidence>
<dbReference type="Pfam" id="PF00096">
    <property type="entry name" value="zf-C2H2"/>
    <property type="match status" value="3"/>
</dbReference>
<proteinExistence type="predicted"/>
<keyword evidence="7" id="KW-0804">Transcription</keyword>
<dbReference type="FunFam" id="3.30.160.60:FF:000295">
    <property type="entry name" value="zinc finger protein 19"/>
    <property type="match status" value="1"/>
</dbReference>
<organism evidence="12 13">
    <name type="scientific">Chrysemys picta bellii</name>
    <name type="common">Western painted turtle</name>
    <name type="synonym">Emys bellii</name>
    <dbReference type="NCBI Taxonomy" id="8478"/>
    <lineage>
        <taxon>Eukaryota</taxon>
        <taxon>Metazoa</taxon>
        <taxon>Chordata</taxon>
        <taxon>Craniata</taxon>
        <taxon>Vertebrata</taxon>
        <taxon>Euteleostomi</taxon>
        <taxon>Archelosauria</taxon>
        <taxon>Testudinata</taxon>
        <taxon>Testudines</taxon>
        <taxon>Cryptodira</taxon>
        <taxon>Durocryptodira</taxon>
        <taxon>Testudinoidea</taxon>
        <taxon>Emydidae</taxon>
        <taxon>Chrysemys</taxon>
    </lineage>
</organism>
<evidence type="ECO:0000256" key="1">
    <source>
        <dbReference type="ARBA" id="ARBA00004123"/>
    </source>
</evidence>
<evidence type="ECO:0000256" key="2">
    <source>
        <dbReference type="ARBA" id="ARBA00022723"/>
    </source>
</evidence>
<dbReference type="Pfam" id="PF01352">
    <property type="entry name" value="KRAB"/>
    <property type="match status" value="1"/>
</dbReference>
<feature type="domain" description="C2H2-type" evidence="10">
    <location>
        <begin position="174"/>
        <end position="201"/>
    </location>
</feature>
<dbReference type="CDD" id="cd07765">
    <property type="entry name" value="KRAB_A-box"/>
    <property type="match status" value="1"/>
</dbReference>
<dbReference type="GO" id="GO:0000981">
    <property type="term" value="F:DNA-binding transcription factor activity, RNA polymerase II-specific"/>
    <property type="evidence" value="ECO:0007669"/>
    <property type="project" value="TreeGrafter"/>
</dbReference>
<name>A0A8C3HZG7_CHRPI</name>
<evidence type="ECO:0000256" key="4">
    <source>
        <dbReference type="ARBA" id="ARBA00022771"/>
    </source>
</evidence>
<dbReference type="PANTHER" id="PTHR24381:SF443">
    <property type="entry name" value="ZINC FINGER PROTEIN CKR1"/>
    <property type="match status" value="1"/>
</dbReference>
<keyword evidence="2" id="KW-0479">Metal-binding</keyword>
<dbReference type="SUPFAM" id="SSF109640">
    <property type="entry name" value="KRAB domain (Kruppel-associated box)"/>
    <property type="match status" value="1"/>
</dbReference>
<dbReference type="PROSITE" id="PS50805">
    <property type="entry name" value="KRAB"/>
    <property type="match status" value="1"/>
</dbReference>
<evidence type="ECO:0000313" key="13">
    <source>
        <dbReference type="Proteomes" id="UP000694380"/>
    </source>
</evidence>
<dbReference type="OMA" id="ECCECAE"/>
<evidence type="ECO:0000313" key="12">
    <source>
        <dbReference type="Ensembl" id="ENSCPBP00000025421.1"/>
    </source>
</evidence>
<dbReference type="FunFam" id="3.30.160.60:FF:000012">
    <property type="entry name" value="RB-associated KRAB zinc finger protein-like"/>
    <property type="match status" value="1"/>
</dbReference>
<dbReference type="GO" id="GO:0008270">
    <property type="term" value="F:zinc ion binding"/>
    <property type="evidence" value="ECO:0007669"/>
    <property type="project" value="UniProtKB-KW"/>
</dbReference>
<dbReference type="SMART" id="SM00349">
    <property type="entry name" value="KRAB"/>
    <property type="match status" value="1"/>
</dbReference>
<evidence type="ECO:0000259" key="11">
    <source>
        <dbReference type="PROSITE" id="PS50805"/>
    </source>
</evidence>
<protein>
    <submittedName>
        <fullName evidence="12">Uncharacterized protein</fullName>
    </submittedName>
</protein>
<keyword evidence="4 9" id="KW-0863">Zinc-finger</keyword>
<reference evidence="12" key="2">
    <citation type="submission" date="2025-09" db="UniProtKB">
        <authorList>
            <consortium name="Ensembl"/>
        </authorList>
    </citation>
    <scope>IDENTIFICATION</scope>
</reference>
<dbReference type="AlphaFoldDB" id="A0A8C3HZG7"/>
<dbReference type="GO" id="GO:0031981">
    <property type="term" value="C:nuclear lumen"/>
    <property type="evidence" value="ECO:0007669"/>
    <property type="project" value="UniProtKB-ARBA"/>
</dbReference>
<dbReference type="GO" id="GO:0000977">
    <property type="term" value="F:RNA polymerase II transcription regulatory region sequence-specific DNA binding"/>
    <property type="evidence" value="ECO:0007669"/>
    <property type="project" value="TreeGrafter"/>
</dbReference>
<dbReference type="Gene3D" id="3.30.160.60">
    <property type="entry name" value="Classic Zinc Finger"/>
    <property type="match status" value="5"/>
</dbReference>
<accession>A0A8C3HZG7</accession>